<dbReference type="EMBL" id="JBBGZW010000001">
    <property type="protein sequence ID" value="MEJ5044923.1"/>
    <property type="molecule type" value="Genomic_DNA"/>
</dbReference>
<protein>
    <submittedName>
        <fullName evidence="2">Uncharacterized protein</fullName>
    </submittedName>
</protein>
<accession>A0ABU8PQD8</accession>
<dbReference type="RefSeq" id="WP_180822525.1">
    <property type="nucleotide sequence ID" value="NZ_JACAWY010000001.1"/>
</dbReference>
<keyword evidence="1" id="KW-0732">Signal</keyword>
<dbReference type="Proteomes" id="UP001362100">
    <property type="component" value="Unassembled WGS sequence"/>
</dbReference>
<feature type="chain" id="PRO_5046985183" evidence="1">
    <location>
        <begin position="22"/>
        <end position="271"/>
    </location>
</feature>
<reference evidence="2 3" key="1">
    <citation type="submission" date="2023-12" db="EMBL/GenBank/DDBJ databases">
        <title>Gut-associated functions are favored during microbiome assembly across C. elegans life.</title>
        <authorList>
            <person name="Zimmermann J."/>
        </authorList>
    </citation>
    <scope>NUCLEOTIDE SEQUENCE [LARGE SCALE GENOMIC DNA]</scope>
    <source>
        <strain evidence="2 3">BIGb0393</strain>
    </source>
</reference>
<evidence type="ECO:0000313" key="2">
    <source>
        <dbReference type="EMBL" id="MEJ5044923.1"/>
    </source>
</evidence>
<evidence type="ECO:0000256" key="1">
    <source>
        <dbReference type="SAM" id="SignalP"/>
    </source>
</evidence>
<gene>
    <name evidence="2" type="ORF">WH298_06815</name>
</gene>
<organism evidence="2 3">
    <name type="scientific">Pantoea nemavictus</name>
    <dbReference type="NCBI Taxonomy" id="2726955"/>
    <lineage>
        <taxon>Bacteria</taxon>
        <taxon>Pseudomonadati</taxon>
        <taxon>Pseudomonadota</taxon>
        <taxon>Gammaproteobacteria</taxon>
        <taxon>Enterobacterales</taxon>
        <taxon>Erwiniaceae</taxon>
        <taxon>Pantoea</taxon>
    </lineage>
</organism>
<feature type="signal peptide" evidence="1">
    <location>
        <begin position="1"/>
        <end position="21"/>
    </location>
</feature>
<comment type="caution">
    <text evidence="2">The sequence shown here is derived from an EMBL/GenBank/DDBJ whole genome shotgun (WGS) entry which is preliminary data.</text>
</comment>
<keyword evidence="3" id="KW-1185">Reference proteome</keyword>
<proteinExistence type="predicted"/>
<evidence type="ECO:0000313" key="3">
    <source>
        <dbReference type="Proteomes" id="UP001362100"/>
    </source>
</evidence>
<name>A0ABU8PQD8_9GAMM</name>
<sequence>MTSQNWIAIVGLLAAVFSALAAAFAVIQSKLQRTTLTKPQLIVASIKIPVVSKSDEIFSVSPKDQDSIHFFKVPIKNVGLGTALNLKYSWNFDFRNALKACGFSETDIHPVEAFHSSSREERLNKSVFMEDDNKHDIFYFSFFNKNTFKSYSVRKVYSGLEYIIPITQDDTPSTLLLPFIIPILTINKFESLMSITDMMLTEMDAGILKIEYEDISGYRFTIKFNCNISLTRYTSNSERGSEAVYELNLHRIQNTPHSKNCLKELFQNFTL</sequence>